<dbReference type="InterPro" id="IPR052429">
    <property type="entry name" value="BAH_domain_protein"/>
</dbReference>
<comment type="caution">
    <text evidence="1">The sequence shown here is derived from an EMBL/GenBank/DDBJ whole genome shotgun (WGS) entry which is preliminary data.</text>
</comment>
<dbReference type="EMBL" id="JAAWVQ010020721">
    <property type="protein sequence ID" value="MBN3272476.1"/>
    <property type="molecule type" value="Genomic_DNA"/>
</dbReference>
<accession>A0ABS2XE41</accession>
<reference evidence="1" key="1">
    <citation type="journal article" date="2021" name="Cell">
        <title>Tracing the genetic footprints of vertebrate landing in non-teleost ray-finned fishes.</title>
        <authorList>
            <person name="Bi X."/>
            <person name="Wang K."/>
            <person name="Yang L."/>
            <person name="Pan H."/>
            <person name="Jiang H."/>
            <person name="Wei Q."/>
            <person name="Fang M."/>
            <person name="Yu H."/>
            <person name="Zhu C."/>
            <person name="Cai Y."/>
            <person name="He Y."/>
            <person name="Gan X."/>
            <person name="Zeng H."/>
            <person name="Yu D."/>
            <person name="Zhu Y."/>
            <person name="Jiang H."/>
            <person name="Qiu Q."/>
            <person name="Yang H."/>
            <person name="Zhang Y.E."/>
            <person name="Wang W."/>
            <person name="Zhu M."/>
            <person name="He S."/>
            <person name="Zhang G."/>
        </authorList>
    </citation>
    <scope>NUCLEOTIDE SEQUENCE</scope>
    <source>
        <strain evidence="1">Pddl_001</strain>
    </source>
</reference>
<feature type="non-terminal residue" evidence="1">
    <location>
        <position position="174"/>
    </location>
</feature>
<dbReference type="PANTHER" id="PTHR12505">
    <property type="entry name" value="PHD FINGER TRANSCRIPTION FACTOR"/>
    <property type="match status" value="1"/>
</dbReference>
<protein>
    <submittedName>
        <fullName evidence="1">BAHC1 protein</fullName>
    </submittedName>
</protein>
<keyword evidence="2" id="KW-1185">Reference proteome</keyword>
<sequence>MEGRDFAPPPHLLSERGALVHRAASRITSAGHSSMQHPGHFQPGKYYPSPIPMAPHSGLSEDVLDRLLVVKTPFQQRDNLEEKIVENPLRGSILVSRMPCWPQRQNHSPAVTRTINHDMNNDTIQQFRLAQLKPEPPFHGGPHSGASQIWFSHSHEGKEPESVYLAVSLSRTPT</sequence>
<evidence type="ECO:0000313" key="2">
    <source>
        <dbReference type="Proteomes" id="UP001166093"/>
    </source>
</evidence>
<gene>
    <name evidence="1" type="primary">Bahcc1_0</name>
    <name evidence="1" type="ORF">GTO93_0010234</name>
</gene>
<organism evidence="1 2">
    <name type="scientific">Polyodon spathula</name>
    <name type="common">North American paddlefish</name>
    <name type="synonym">Squalus spathula</name>
    <dbReference type="NCBI Taxonomy" id="7913"/>
    <lineage>
        <taxon>Eukaryota</taxon>
        <taxon>Metazoa</taxon>
        <taxon>Chordata</taxon>
        <taxon>Craniata</taxon>
        <taxon>Vertebrata</taxon>
        <taxon>Euteleostomi</taxon>
        <taxon>Actinopterygii</taxon>
        <taxon>Chondrostei</taxon>
        <taxon>Acipenseriformes</taxon>
        <taxon>Polyodontidae</taxon>
        <taxon>Polyodon</taxon>
    </lineage>
</organism>
<evidence type="ECO:0000313" key="1">
    <source>
        <dbReference type="EMBL" id="MBN3272476.1"/>
    </source>
</evidence>
<dbReference type="Proteomes" id="UP001166093">
    <property type="component" value="Unassembled WGS sequence"/>
</dbReference>
<proteinExistence type="predicted"/>
<feature type="non-terminal residue" evidence="1">
    <location>
        <position position="1"/>
    </location>
</feature>
<name>A0ABS2XE41_POLSP</name>
<dbReference type="PANTHER" id="PTHR12505:SF22">
    <property type="entry name" value="BAH AND COILED-COIL DOMAIN-CONTAINING PROTEIN 1"/>
    <property type="match status" value="1"/>
</dbReference>